<evidence type="ECO:0000313" key="2">
    <source>
        <dbReference type="Proteomes" id="UP000287033"/>
    </source>
</evidence>
<reference evidence="1 2" key="1">
    <citation type="journal article" date="2018" name="Nat. Ecol. Evol.">
        <title>Shark genomes provide insights into elasmobranch evolution and the origin of vertebrates.</title>
        <authorList>
            <person name="Hara Y"/>
            <person name="Yamaguchi K"/>
            <person name="Onimaru K"/>
            <person name="Kadota M"/>
            <person name="Koyanagi M"/>
            <person name="Keeley SD"/>
            <person name="Tatsumi K"/>
            <person name="Tanaka K"/>
            <person name="Motone F"/>
            <person name="Kageyama Y"/>
            <person name="Nozu R"/>
            <person name="Adachi N"/>
            <person name="Nishimura O"/>
            <person name="Nakagawa R"/>
            <person name="Tanegashima C"/>
            <person name="Kiyatake I"/>
            <person name="Matsumoto R"/>
            <person name="Murakumo K"/>
            <person name="Nishida K"/>
            <person name="Terakita A"/>
            <person name="Kuratani S"/>
            <person name="Sato K"/>
            <person name="Hyodo S Kuraku.S."/>
        </authorList>
    </citation>
    <scope>NUCLEOTIDE SEQUENCE [LARGE SCALE GENOMIC DNA]</scope>
</reference>
<gene>
    <name evidence="1" type="ORF">chiPu_0033410</name>
</gene>
<dbReference type="EMBL" id="BEZZ01262025">
    <property type="protein sequence ID" value="GCC49366.1"/>
    <property type="molecule type" value="Genomic_DNA"/>
</dbReference>
<accession>A0A401U3F0</accession>
<sequence length="31" mass="3284">MSIGRRGRGEGALWGDVLLPSFRGVPTGRAN</sequence>
<dbReference type="AlphaFoldDB" id="A0A401U3F0"/>
<dbReference type="Proteomes" id="UP000287033">
    <property type="component" value="Unassembled WGS sequence"/>
</dbReference>
<proteinExistence type="predicted"/>
<feature type="non-terminal residue" evidence="1">
    <location>
        <position position="31"/>
    </location>
</feature>
<name>A0A401U3F0_CHIPU</name>
<keyword evidence="2" id="KW-1185">Reference proteome</keyword>
<evidence type="ECO:0000313" key="1">
    <source>
        <dbReference type="EMBL" id="GCC49366.1"/>
    </source>
</evidence>
<comment type="caution">
    <text evidence="1">The sequence shown here is derived from an EMBL/GenBank/DDBJ whole genome shotgun (WGS) entry which is preliminary data.</text>
</comment>
<organism evidence="1 2">
    <name type="scientific">Chiloscyllium punctatum</name>
    <name type="common">Brownbanded bambooshark</name>
    <name type="synonym">Hemiscyllium punctatum</name>
    <dbReference type="NCBI Taxonomy" id="137246"/>
    <lineage>
        <taxon>Eukaryota</taxon>
        <taxon>Metazoa</taxon>
        <taxon>Chordata</taxon>
        <taxon>Craniata</taxon>
        <taxon>Vertebrata</taxon>
        <taxon>Chondrichthyes</taxon>
        <taxon>Elasmobranchii</taxon>
        <taxon>Galeomorphii</taxon>
        <taxon>Galeoidea</taxon>
        <taxon>Orectolobiformes</taxon>
        <taxon>Hemiscylliidae</taxon>
        <taxon>Chiloscyllium</taxon>
    </lineage>
</organism>
<protein>
    <submittedName>
        <fullName evidence="1">Uncharacterized protein</fullName>
    </submittedName>
</protein>